<reference evidence="2" key="1">
    <citation type="submission" date="2023-01" db="EMBL/GenBank/DDBJ databases">
        <title>Metagenome sequencing of chrysophaentin producing Chrysophaeum taylorii.</title>
        <authorList>
            <person name="Davison J."/>
            <person name="Bewley C."/>
        </authorList>
    </citation>
    <scope>NUCLEOTIDE SEQUENCE</scope>
    <source>
        <strain evidence="2">NIES-1699</strain>
    </source>
</reference>
<organism evidence="2 3">
    <name type="scientific">Chrysophaeum taylorii</name>
    <dbReference type="NCBI Taxonomy" id="2483200"/>
    <lineage>
        <taxon>Eukaryota</taxon>
        <taxon>Sar</taxon>
        <taxon>Stramenopiles</taxon>
        <taxon>Ochrophyta</taxon>
        <taxon>Pelagophyceae</taxon>
        <taxon>Pelagomonadales</taxon>
        <taxon>Pelagomonadaceae</taxon>
        <taxon>Chrysophaeum</taxon>
    </lineage>
</organism>
<dbReference type="EMBL" id="JAQMWT010000132">
    <property type="protein sequence ID" value="KAJ8609762.1"/>
    <property type="molecule type" value="Genomic_DNA"/>
</dbReference>
<evidence type="ECO:0000313" key="2">
    <source>
        <dbReference type="EMBL" id="KAJ8609762.1"/>
    </source>
</evidence>
<protein>
    <submittedName>
        <fullName evidence="2">Uncharacterized protein</fullName>
    </submittedName>
</protein>
<feature type="signal peptide" evidence="1">
    <location>
        <begin position="1"/>
        <end position="17"/>
    </location>
</feature>
<dbReference type="Proteomes" id="UP001230188">
    <property type="component" value="Unassembled WGS sequence"/>
</dbReference>
<keyword evidence="3" id="KW-1185">Reference proteome</keyword>
<feature type="chain" id="PRO_5042000236" evidence="1">
    <location>
        <begin position="18"/>
        <end position="688"/>
    </location>
</feature>
<dbReference type="AlphaFoldDB" id="A0AAD7UKP7"/>
<sequence>MMNLLLLLIMVAGVVNGKPVSLSVEGGRISFRVGEDVWLESVGAVVGNESYAGSSVGRTFEFGAMRGRLRSYKNSFIFEQHFPEGLEGTTVWPRFKPSTRRCFTYHGDFPQMASGTLETYQASDQGGLPLVVFDEETVSILSPLENPKAQRAVAVGVGIKTSAPAGWTQRWILTFGSSMRRTFDDWGATVLALLNVTNDLRFNMYRDPVHATIGFWTDNGGYYHYSTGLWPNQTYEQVLPLVKAYHESLGLKFGHWQFDSWFYPKDGGVSDGAVVNWTSLDSVFPSGMAAIQEKLGVPMVMHNRQWSVVSDYIKASSAGVEWLATGEPPNGAAVPRDPAAFFEWFFQQQDGWGLSMYEQDWMCTEYDKVAAMKTNLTLADDWLRGMAAGLLFGANLTQQYCMPYAYDVIAAAGFPRVTNARASNDYFHDKHGRQNWQIGATSLFYTALGILPFKDGFYSSNLPQPGGQNAGPELHPDREIIIATLSAAMVAPMDGLGYMNATRIKASCRADGVVMKPDLPLRPPDVCFFSDPPDYDIKPESCMIYETFTDFFDRRIHYIYFDNTTWLDETMLDDPNPRETKNLVAYNWYTRQLSALPTRLTPGYENHSYALVSPFLNGLAFLGQLDKYAPASRARFFNLSSTPNCPLQLTVFGVNESVTTCAATNNFTLVCETISFSAPRTENLCLHP</sequence>
<evidence type="ECO:0000313" key="3">
    <source>
        <dbReference type="Proteomes" id="UP001230188"/>
    </source>
</evidence>
<evidence type="ECO:0000256" key="1">
    <source>
        <dbReference type="SAM" id="SignalP"/>
    </source>
</evidence>
<comment type="caution">
    <text evidence="2">The sequence shown here is derived from an EMBL/GenBank/DDBJ whole genome shotgun (WGS) entry which is preliminary data.</text>
</comment>
<accession>A0AAD7UKP7</accession>
<keyword evidence="1" id="KW-0732">Signal</keyword>
<proteinExistence type="predicted"/>
<name>A0AAD7UKP7_9STRA</name>
<gene>
    <name evidence="2" type="ORF">CTAYLR_010732</name>
</gene>